<keyword evidence="3" id="KW-1185">Reference proteome</keyword>
<dbReference type="EMBL" id="BMAT01005142">
    <property type="protein sequence ID" value="GFR88201.1"/>
    <property type="molecule type" value="Genomic_DNA"/>
</dbReference>
<evidence type="ECO:0000313" key="2">
    <source>
        <dbReference type="EMBL" id="GFR88201.1"/>
    </source>
</evidence>
<proteinExistence type="predicted"/>
<feature type="coiled-coil region" evidence="1">
    <location>
        <begin position="137"/>
        <end position="164"/>
    </location>
</feature>
<accession>A0AAV4GSY1</accession>
<organism evidence="2 3">
    <name type="scientific">Elysia marginata</name>
    <dbReference type="NCBI Taxonomy" id="1093978"/>
    <lineage>
        <taxon>Eukaryota</taxon>
        <taxon>Metazoa</taxon>
        <taxon>Spiralia</taxon>
        <taxon>Lophotrochozoa</taxon>
        <taxon>Mollusca</taxon>
        <taxon>Gastropoda</taxon>
        <taxon>Heterobranchia</taxon>
        <taxon>Euthyneura</taxon>
        <taxon>Panpulmonata</taxon>
        <taxon>Sacoglossa</taxon>
        <taxon>Placobranchoidea</taxon>
        <taxon>Plakobranchidae</taxon>
        <taxon>Elysia</taxon>
    </lineage>
</organism>
<gene>
    <name evidence="2" type="ORF">ElyMa_002511900</name>
</gene>
<reference evidence="2 3" key="1">
    <citation type="journal article" date="2021" name="Elife">
        <title>Chloroplast acquisition without the gene transfer in kleptoplastic sea slugs, Plakobranchus ocellatus.</title>
        <authorList>
            <person name="Maeda T."/>
            <person name="Takahashi S."/>
            <person name="Yoshida T."/>
            <person name="Shimamura S."/>
            <person name="Takaki Y."/>
            <person name="Nagai Y."/>
            <person name="Toyoda A."/>
            <person name="Suzuki Y."/>
            <person name="Arimoto A."/>
            <person name="Ishii H."/>
            <person name="Satoh N."/>
            <person name="Nishiyama T."/>
            <person name="Hasebe M."/>
            <person name="Maruyama T."/>
            <person name="Minagawa J."/>
            <person name="Obokata J."/>
            <person name="Shigenobu S."/>
        </authorList>
    </citation>
    <scope>NUCLEOTIDE SEQUENCE [LARGE SCALE GENOMIC DNA]</scope>
</reference>
<protein>
    <submittedName>
        <fullName evidence="2">Uncharacterized protein</fullName>
    </submittedName>
</protein>
<evidence type="ECO:0000256" key="1">
    <source>
        <dbReference type="SAM" id="Coils"/>
    </source>
</evidence>
<comment type="caution">
    <text evidence="2">The sequence shown here is derived from an EMBL/GenBank/DDBJ whole genome shotgun (WGS) entry which is preliminary data.</text>
</comment>
<dbReference type="AlphaFoldDB" id="A0AAV4GSY1"/>
<keyword evidence="1" id="KW-0175">Coiled coil</keyword>
<name>A0AAV4GSY1_9GAST</name>
<dbReference type="Proteomes" id="UP000762676">
    <property type="component" value="Unassembled WGS sequence"/>
</dbReference>
<sequence>MRKLNFSGVSVPVLSDCAKLFKMASPLSYKRDISHLSAFRSGRRLTSCNHRQSDGVRHHDSIHTLGANDILRSTEITAGDCWRNNAVKKENSKNMVPRSVRLASQIRGKSKQFEIITAAYGHLADAAGPNSTFAQRAYNAEREKKSIEGELENLSTRLEDAIQKYSRYS</sequence>
<evidence type="ECO:0000313" key="3">
    <source>
        <dbReference type="Proteomes" id="UP000762676"/>
    </source>
</evidence>